<keyword evidence="2" id="KW-1185">Reference proteome</keyword>
<dbReference type="EMBL" id="MU006729">
    <property type="protein sequence ID" value="KAF2624832.1"/>
    <property type="molecule type" value="Genomic_DNA"/>
</dbReference>
<protein>
    <submittedName>
        <fullName evidence="1">Uncharacterized protein</fullName>
    </submittedName>
</protein>
<sequence>VGIIVMGLTGAGKSAYISRLTEQNVAIGHTLQSCTTKVNGYPYQRPNGQRIWLIDTPGFDDTDKANPAILREIVSFLCAFCNEENLIIGGLLYIHRITDIRMAGSSLAALRIFEALCGEACFGDVTVITTMWDTLQTQAARDLAQDRELALQHEQNFFGRLRSKGAEFRRSSEDGPSGTAVIDAIAGRTKPVTLAVQTEMMSNANIKLADTTVGRYLDGNLKLARRKLEKRLNQVEVYSREDLDDNDDLISDIREQIRLLDKTTGNPEYLNVTYEELRKER</sequence>
<accession>A0ACB6RVB3</accession>
<gene>
    <name evidence="1" type="ORF">BU25DRAFT_314465</name>
</gene>
<name>A0ACB6RVB3_9PLEO</name>
<feature type="non-terminal residue" evidence="1">
    <location>
        <position position="1"/>
    </location>
</feature>
<dbReference type="Proteomes" id="UP000799754">
    <property type="component" value="Unassembled WGS sequence"/>
</dbReference>
<comment type="caution">
    <text evidence="1">The sequence shown here is derived from an EMBL/GenBank/DDBJ whole genome shotgun (WGS) entry which is preliminary data.</text>
</comment>
<feature type="non-terminal residue" evidence="1">
    <location>
        <position position="281"/>
    </location>
</feature>
<evidence type="ECO:0000313" key="2">
    <source>
        <dbReference type="Proteomes" id="UP000799754"/>
    </source>
</evidence>
<reference evidence="1" key="1">
    <citation type="journal article" date="2020" name="Stud. Mycol.">
        <title>101 Dothideomycetes genomes: a test case for predicting lifestyles and emergence of pathogens.</title>
        <authorList>
            <person name="Haridas S."/>
            <person name="Albert R."/>
            <person name="Binder M."/>
            <person name="Bloem J."/>
            <person name="Labutti K."/>
            <person name="Salamov A."/>
            <person name="Andreopoulos B."/>
            <person name="Baker S."/>
            <person name="Barry K."/>
            <person name="Bills G."/>
            <person name="Bluhm B."/>
            <person name="Cannon C."/>
            <person name="Castanera R."/>
            <person name="Culley D."/>
            <person name="Daum C."/>
            <person name="Ezra D."/>
            <person name="Gonzalez J."/>
            <person name="Henrissat B."/>
            <person name="Kuo A."/>
            <person name="Liang C."/>
            <person name="Lipzen A."/>
            <person name="Lutzoni F."/>
            <person name="Magnuson J."/>
            <person name="Mondo S."/>
            <person name="Nolan M."/>
            <person name="Ohm R."/>
            <person name="Pangilinan J."/>
            <person name="Park H.-J."/>
            <person name="Ramirez L."/>
            <person name="Alfaro M."/>
            <person name="Sun H."/>
            <person name="Tritt A."/>
            <person name="Yoshinaga Y."/>
            <person name="Zwiers L.-H."/>
            <person name="Turgeon B."/>
            <person name="Goodwin S."/>
            <person name="Spatafora J."/>
            <person name="Crous P."/>
            <person name="Grigoriev I."/>
        </authorList>
    </citation>
    <scope>NUCLEOTIDE SEQUENCE</scope>
    <source>
        <strain evidence="1">CBS 525.71</strain>
    </source>
</reference>
<organism evidence="1 2">
    <name type="scientific">Macroventuria anomochaeta</name>
    <dbReference type="NCBI Taxonomy" id="301207"/>
    <lineage>
        <taxon>Eukaryota</taxon>
        <taxon>Fungi</taxon>
        <taxon>Dikarya</taxon>
        <taxon>Ascomycota</taxon>
        <taxon>Pezizomycotina</taxon>
        <taxon>Dothideomycetes</taxon>
        <taxon>Pleosporomycetidae</taxon>
        <taxon>Pleosporales</taxon>
        <taxon>Pleosporineae</taxon>
        <taxon>Didymellaceae</taxon>
        <taxon>Macroventuria</taxon>
    </lineage>
</organism>
<proteinExistence type="predicted"/>
<evidence type="ECO:0000313" key="1">
    <source>
        <dbReference type="EMBL" id="KAF2624832.1"/>
    </source>
</evidence>